<sequence length="110" mass="12358">MRHFTVWDVDEAQDYALAGGQALHTHQIIVDYDKAPACFVRAVEKGEDIAHLFDQDRERLVQTVRSLGVNIVLIERKGQRGQHVDLCGSPLKRALKQCAADAQTTMPLFD</sequence>
<gene>
    <name evidence="1" type="ORF">V5E97_06605</name>
</gene>
<organism evidence="1">
    <name type="scientific">Singulisphaera sp. Ch08</name>
    <dbReference type="NCBI Taxonomy" id="3120278"/>
    <lineage>
        <taxon>Bacteria</taxon>
        <taxon>Pseudomonadati</taxon>
        <taxon>Planctomycetota</taxon>
        <taxon>Planctomycetia</taxon>
        <taxon>Isosphaerales</taxon>
        <taxon>Isosphaeraceae</taxon>
        <taxon>Singulisphaera</taxon>
    </lineage>
</organism>
<proteinExistence type="predicted"/>
<dbReference type="AlphaFoldDB" id="A0AAU7CKS6"/>
<dbReference type="RefSeq" id="WP_406698536.1">
    <property type="nucleotide sequence ID" value="NZ_CP155447.1"/>
</dbReference>
<name>A0AAU7CKS6_9BACT</name>
<dbReference type="EMBL" id="CP155447">
    <property type="protein sequence ID" value="XBH05688.1"/>
    <property type="molecule type" value="Genomic_DNA"/>
</dbReference>
<protein>
    <submittedName>
        <fullName evidence="1">Uncharacterized protein</fullName>
    </submittedName>
</protein>
<evidence type="ECO:0000313" key="1">
    <source>
        <dbReference type="EMBL" id="XBH05688.1"/>
    </source>
</evidence>
<reference evidence="1" key="1">
    <citation type="submission" date="2024-05" db="EMBL/GenBank/DDBJ databases">
        <title>Planctomycetes of the genus Singulisphaera possess chitinolytic capabilities.</title>
        <authorList>
            <person name="Ivanova A."/>
        </authorList>
    </citation>
    <scope>NUCLEOTIDE SEQUENCE</scope>
    <source>
        <strain evidence="1">Ch08T</strain>
    </source>
</reference>
<accession>A0AAU7CKS6</accession>